<comment type="caution">
    <text evidence="1">The sequence shown here is derived from an EMBL/GenBank/DDBJ whole genome shotgun (WGS) entry which is preliminary data.</text>
</comment>
<evidence type="ECO:0000313" key="2">
    <source>
        <dbReference type="Proteomes" id="UP000319732"/>
    </source>
</evidence>
<dbReference type="RefSeq" id="WP_142902186.1">
    <property type="nucleotide sequence ID" value="NZ_ML660087.1"/>
</dbReference>
<evidence type="ECO:0000313" key="1">
    <source>
        <dbReference type="EMBL" id="TQV86034.1"/>
    </source>
</evidence>
<reference evidence="1 2" key="1">
    <citation type="submission" date="2019-06" db="EMBL/GenBank/DDBJ databases">
        <title>Whole genome sequence for Cellvibrionaceae sp. R142.</title>
        <authorList>
            <person name="Wang G."/>
        </authorList>
    </citation>
    <scope>NUCLEOTIDE SEQUENCE [LARGE SCALE GENOMIC DNA]</scope>
    <source>
        <strain evidence="1 2">R142</strain>
    </source>
</reference>
<organism evidence="1 2">
    <name type="scientific">Exilibacterium tricleocarpae</name>
    <dbReference type="NCBI Taxonomy" id="2591008"/>
    <lineage>
        <taxon>Bacteria</taxon>
        <taxon>Pseudomonadati</taxon>
        <taxon>Pseudomonadota</taxon>
        <taxon>Gammaproteobacteria</taxon>
        <taxon>Cellvibrionales</taxon>
        <taxon>Cellvibrionaceae</taxon>
        <taxon>Exilibacterium</taxon>
    </lineage>
</organism>
<dbReference type="Proteomes" id="UP000319732">
    <property type="component" value="Unassembled WGS sequence"/>
</dbReference>
<gene>
    <name evidence="1" type="ORF">FKG94_00295</name>
</gene>
<dbReference type="AlphaFoldDB" id="A0A545U990"/>
<sequence length="119" mass="14310">MSFQEVESTIVRIFLEAINNEFFRGDSIEDSFWLNHYDGLSINQRSYLWWVRILRYEHMVHGLFDQESLEREVLFLHRAISEKDKESDKIFKCLVDNLKRTPLQNIEISQFIEAKLQAL</sequence>
<proteinExistence type="predicted"/>
<keyword evidence="2" id="KW-1185">Reference proteome</keyword>
<name>A0A545U990_9GAMM</name>
<protein>
    <submittedName>
        <fullName evidence="1">Uncharacterized protein</fullName>
    </submittedName>
</protein>
<accession>A0A545U990</accession>
<dbReference type="EMBL" id="VHSG01000002">
    <property type="protein sequence ID" value="TQV86034.1"/>
    <property type="molecule type" value="Genomic_DNA"/>
</dbReference>